<dbReference type="InterPro" id="IPR036736">
    <property type="entry name" value="ACP-like_sf"/>
</dbReference>
<dbReference type="InterPro" id="IPR020806">
    <property type="entry name" value="PKS_PP-bd"/>
</dbReference>
<dbReference type="InterPro" id="IPR011990">
    <property type="entry name" value="TPR-like_helical_dom_sf"/>
</dbReference>
<evidence type="ECO:0000256" key="1">
    <source>
        <dbReference type="ARBA" id="ARBA00022450"/>
    </source>
</evidence>
<feature type="domain" description="Carrier" evidence="3">
    <location>
        <begin position="769"/>
        <end position="845"/>
    </location>
</feature>
<sequence>MGQLHAEAARLYNEAFELLYEDGCHRALDKANQALALFEQLGDLKGAAESLRLVILANRVEAATRQEKPQKANLLAEEALADFRAAANRRGEATMLLALAEINSDRCGPRRRLKALAWGEEASEVFGELGDREMQATALLEVANIHYKRKEPEELLRAAAMALALAQELDNEKLKALSLHCQALGLVIGPRWLEQLEAAVAKADEAAAIFKALGHRRLEAATLRAVANWYLAAGDPKKALAPAEESFRILQQLPNALFQQSSSLRPLADALVCRSDADSDAERALREAQDARSRFQAAGFHRGEMTALKVQSSVLWAIGRKLCAFEAANDALEIAQGPEDKKHQMDLLLSAASLYLQDEKFEEARKKLTEALSVAKELGQLGQRLRALWQLGHLQLRLGEVQAALATAREAQELSAPGSASAAQALSLRATALSACGDRKEALAAAEVAAEFFSAAGDLKREALLWAFVSELHEESQGDLGVVRAIQAAERCITLRRQAGDAGSEAEALLRAANLHLAAAAEGCESNAEEKAQEARRLYKRCNDRAGEANSLLLICQIHVSSAGRLLLEEGSRGNRAASQSLQQAMTFANEAFSIAKRLGDKDLLAWSDYWRAMALMWNRNFEQALRAAHAAHAAFHDLQAALAGDSASTAAGLEGEAHVLVLLAELHLLCGDSGGEGSADDLYRQAREFVEKALSVAKSGVGSGSVRIEGAAFCLQERLELKLHSKGQVSGATPQLEAPRENVDNLQSFPQAEKASEVQPQVAQPAGLEVSFVQSRLKEMVSEMVTSDEPPELDTPLMESGMDSLTAVTFTATAAKEFKMGLSPSLTFDYPNIRSMAEHLVEESRPTAL</sequence>
<protein>
    <recommendedName>
        <fullName evidence="3">Carrier domain-containing protein</fullName>
    </recommendedName>
</protein>
<reference evidence="4" key="1">
    <citation type="submission" date="2021-02" db="EMBL/GenBank/DDBJ databases">
        <authorList>
            <person name="Dougan E. K."/>
            <person name="Rhodes N."/>
            <person name="Thang M."/>
            <person name="Chan C."/>
        </authorList>
    </citation>
    <scope>NUCLEOTIDE SEQUENCE</scope>
</reference>
<name>A0A813GWQ3_POLGL</name>
<dbReference type="InterPro" id="IPR009081">
    <property type="entry name" value="PP-bd_ACP"/>
</dbReference>
<dbReference type="PROSITE" id="PS50075">
    <property type="entry name" value="CARRIER"/>
    <property type="match status" value="1"/>
</dbReference>
<organism evidence="4 5">
    <name type="scientific">Polarella glacialis</name>
    <name type="common">Dinoflagellate</name>
    <dbReference type="NCBI Taxonomy" id="89957"/>
    <lineage>
        <taxon>Eukaryota</taxon>
        <taxon>Sar</taxon>
        <taxon>Alveolata</taxon>
        <taxon>Dinophyceae</taxon>
        <taxon>Suessiales</taxon>
        <taxon>Suessiaceae</taxon>
        <taxon>Polarella</taxon>
    </lineage>
</organism>
<dbReference type="Pfam" id="PF00550">
    <property type="entry name" value="PP-binding"/>
    <property type="match status" value="1"/>
</dbReference>
<proteinExistence type="predicted"/>
<evidence type="ECO:0000313" key="5">
    <source>
        <dbReference type="Proteomes" id="UP000626109"/>
    </source>
</evidence>
<dbReference type="SUPFAM" id="SSF47336">
    <property type="entry name" value="ACP-like"/>
    <property type="match status" value="1"/>
</dbReference>
<dbReference type="PANTHER" id="PTHR10098">
    <property type="entry name" value="RAPSYN-RELATED"/>
    <property type="match status" value="1"/>
</dbReference>
<accession>A0A813GWQ3</accession>
<dbReference type="PANTHER" id="PTHR10098:SF108">
    <property type="entry name" value="TETRATRICOPEPTIDE REPEAT PROTEIN 28"/>
    <property type="match status" value="1"/>
</dbReference>
<gene>
    <name evidence="4" type="ORF">PGLA2088_LOCUS806</name>
</gene>
<dbReference type="SMART" id="SM00823">
    <property type="entry name" value="PKS_PP"/>
    <property type="match status" value="1"/>
</dbReference>
<dbReference type="AlphaFoldDB" id="A0A813GWQ3"/>
<dbReference type="Proteomes" id="UP000626109">
    <property type="component" value="Unassembled WGS sequence"/>
</dbReference>
<evidence type="ECO:0000256" key="2">
    <source>
        <dbReference type="ARBA" id="ARBA00022553"/>
    </source>
</evidence>
<dbReference type="Gene3D" id="1.10.1200.10">
    <property type="entry name" value="ACP-like"/>
    <property type="match status" value="1"/>
</dbReference>
<dbReference type="InterPro" id="IPR019734">
    <property type="entry name" value="TPR_rpt"/>
</dbReference>
<comment type="caution">
    <text evidence="4">The sequence shown here is derived from an EMBL/GenBank/DDBJ whole genome shotgun (WGS) entry which is preliminary data.</text>
</comment>
<dbReference type="SMART" id="SM00028">
    <property type="entry name" value="TPR"/>
    <property type="match status" value="5"/>
</dbReference>
<dbReference type="EMBL" id="CAJNNW010000567">
    <property type="protein sequence ID" value="CAE8629150.1"/>
    <property type="molecule type" value="Genomic_DNA"/>
</dbReference>
<keyword evidence="2" id="KW-0597">Phosphoprotein</keyword>
<evidence type="ECO:0000313" key="4">
    <source>
        <dbReference type="EMBL" id="CAE8629150.1"/>
    </source>
</evidence>
<keyword evidence="1" id="KW-0596">Phosphopantetheine</keyword>
<dbReference type="SUPFAM" id="SSF48452">
    <property type="entry name" value="TPR-like"/>
    <property type="match status" value="3"/>
</dbReference>
<dbReference type="Gene3D" id="1.25.40.10">
    <property type="entry name" value="Tetratricopeptide repeat domain"/>
    <property type="match status" value="3"/>
</dbReference>
<evidence type="ECO:0000259" key="3">
    <source>
        <dbReference type="PROSITE" id="PS50075"/>
    </source>
</evidence>
<dbReference type="GO" id="GO:0031177">
    <property type="term" value="F:phosphopantetheine binding"/>
    <property type="evidence" value="ECO:0007669"/>
    <property type="project" value="InterPro"/>
</dbReference>